<keyword evidence="1" id="KW-0812">Transmembrane</keyword>
<keyword evidence="1" id="KW-0472">Membrane</keyword>
<protein>
    <recommendedName>
        <fullName evidence="4">Zinc-ribbon domain-containing protein</fullName>
    </recommendedName>
</protein>
<organism evidence="2 3">
    <name type="scientific">Alistipes ihumii AP11</name>
    <dbReference type="NCBI Taxonomy" id="1211813"/>
    <lineage>
        <taxon>Bacteria</taxon>
        <taxon>Pseudomonadati</taxon>
        <taxon>Bacteroidota</taxon>
        <taxon>Bacteroidia</taxon>
        <taxon>Bacteroidales</taxon>
        <taxon>Rikenellaceae</taxon>
        <taxon>Alistipes</taxon>
    </lineage>
</organism>
<name>A0ABY5V091_9BACT</name>
<accession>A0ABY5V091</accession>
<proteinExistence type="predicted"/>
<evidence type="ECO:0000313" key="3">
    <source>
        <dbReference type="Proteomes" id="UP001059295"/>
    </source>
</evidence>
<reference evidence="2" key="1">
    <citation type="journal article" date="2022" name="Cell">
        <title>Design, construction, and in vivo augmentation of a complex gut microbiome.</title>
        <authorList>
            <person name="Cheng A.G."/>
            <person name="Ho P.Y."/>
            <person name="Aranda-Diaz A."/>
            <person name="Jain S."/>
            <person name="Yu F.B."/>
            <person name="Meng X."/>
            <person name="Wang M."/>
            <person name="Iakiviak M."/>
            <person name="Nagashima K."/>
            <person name="Zhao A."/>
            <person name="Murugkar P."/>
            <person name="Patil A."/>
            <person name="Atabakhsh K."/>
            <person name="Weakley A."/>
            <person name="Yan J."/>
            <person name="Brumbaugh A.R."/>
            <person name="Higginbottom S."/>
            <person name="Dimas A."/>
            <person name="Shiver A.L."/>
            <person name="Deutschbauer A."/>
            <person name="Neff N."/>
            <person name="Sonnenburg J.L."/>
            <person name="Huang K.C."/>
            <person name="Fischbach M.A."/>
        </authorList>
    </citation>
    <scope>NUCLEOTIDE SEQUENCE</scope>
    <source>
        <strain evidence="2">AP11</strain>
    </source>
</reference>
<dbReference type="EMBL" id="CP102294">
    <property type="protein sequence ID" value="UWN57288.1"/>
    <property type="molecule type" value="Genomic_DNA"/>
</dbReference>
<evidence type="ECO:0000313" key="2">
    <source>
        <dbReference type="EMBL" id="UWN57288.1"/>
    </source>
</evidence>
<dbReference type="GeneID" id="82890167"/>
<keyword evidence="1" id="KW-1133">Transmembrane helix</keyword>
<evidence type="ECO:0000256" key="1">
    <source>
        <dbReference type="SAM" id="Phobius"/>
    </source>
</evidence>
<evidence type="ECO:0008006" key="4">
    <source>
        <dbReference type="Google" id="ProtNLM"/>
    </source>
</evidence>
<feature type="transmembrane region" description="Helical" evidence="1">
    <location>
        <begin position="151"/>
        <end position="174"/>
    </location>
</feature>
<gene>
    <name evidence="2" type="ORF">NQ491_00495</name>
</gene>
<sequence>MGVDYKYCPYCGQETYEQDARYCPSCGKAYPNVNISPDNRNENSYSNEVMPERPLKLLKFNWGAFCFSWLWAVFNGMPWMILWGMLWIFGGIMVSVIGGPSLILKWFILVRVICVLTLSVIFGIFGNRWAWKYKKWKSVQHFEFVQKNWKQAGFIIVIGPFLLGIILLIVLLVIHEF</sequence>
<dbReference type="Proteomes" id="UP001059295">
    <property type="component" value="Chromosome"/>
</dbReference>
<dbReference type="RefSeq" id="WP_147524841.1">
    <property type="nucleotide sequence ID" value="NZ_CAPH01000007.1"/>
</dbReference>
<feature type="transmembrane region" description="Helical" evidence="1">
    <location>
        <begin position="106"/>
        <end position="131"/>
    </location>
</feature>
<keyword evidence="3" id="KW-1185">Reference proteome</keyword>